<dbReference type="Gene3D" id="1.10.287.470">
    <property type="entry name" value="Helix hairpin bin"/>
    <property type="match status" value="1"/>
</dbReference>
<dbReference type="InterPro" id="IPR006143">
    <property type="entry name" value="RND_pump_MFP"/>
</dbReference>
<dbReference type="eggNOG" id="COG0845">
    <property type="taxonomic scope" value="Bacteria"/>
</dbReference>
<dbReference type="EMBL" id="AM406670">
    <property type="protein sequence ID" value="CAL92884.1"/>
    <property type="molecule type" value="Genomic_DNA"/>
</dbReference>
<organism evidence="4 5">
    <name type="scientific">Azoarcus sp. (strain BH72)</name>
    <dbReference type="NCBI Taxonomy" id="418699"/>
    <lineage>
        <taxon>Bacteria</taxon>
        <taxon>Pseudomonadati</taxon>
        <taxon>Pseudomonadota</taxon>
        <taxon>Betaproteobacteria</taxon>
        <taxon>Rhodocyclales</taxon>
        <taxon>Zoogloeaceae</taxon>
        <taxon>Azoarcus</taxon>
    </lineage>
</organism>
<dbReference type="GO" id="GO:0030288">
    <property type="term" value="C:outer membrane-bounded periplasmic space"/>
    <property type="evidence" value="ECO:0007669"/>
    <property type="project" value="TreeGrafter"/>
</dbReference>
<dbReference type="InterPro" id="IPR058647">
    <property type="entry name" value="BSH_CzcB-like"/>
</dbReference>
<protein>
    <submittedName>
        <fullName evidence="4">Membrane fusion protein</fullName>
    </submittedName>
</protein>
<dbReference type="KEGG" id="azo:azo0267"/>
<name>A1K229_AZOSB</name>
<evidence type="ECO:0000313" key="4">
    <source>
        <dbReference type="EMBL" id="CAL92884.1"/>
    </source>
</evidence>
<reference evidence="4 5" key="1">
    <citation type="journal article" date="2006" name="Nat. Biotechnol.">
        <title>Complete genome of the mutualistic, N2-fixing grass endophyte Azoarcus sp. strain BH72.</title>
        <authorList>
            <person name="Krause A."/>
            <person name="Ramakumar A."/>
            <person name="Bartels D."/>
            <person name="Battistoni F."/>
            <person name="Bekel T."/>
            <person name="Boch J."/>
            <person name="Boehm M."/>
            <person name="Friedrich F."/>
            <person name="Hurek T."/>
            <person name="Krause L."/>
            <person name="Linke B."/>
            <person name="McHardy A.C."/>
            <person name="Sarkar A."/>
            <person name="Schneiker S."/>
            <person name="Syed A.A."/>
            <person name="Thauer R."/>
            <person name="Vorhoelter F.-J."/>
            <person name="Weidner S."/>
            <person name="Puehler A."/>
            <person name="Reinhold-Hurek B."/>
            <person name="Kaiser O."/>
            <person name="Goesmann A."/>
        </authorList>
    </citation>
    <scope>NUCLEOTIDE SEQUENCE [LARGE SCALE GENOMIC DNA]</scope>
    <source>
        <strain evidence="4 5">BH72</strain>
    </source>
</reference>
<evidence type="ECO:0000256" key="1">
    <source>
        <dbReference type="ARBA" id="ARBA00009477"/>
    </source>
</evidence>
<accession>A1K229</accession>
<dbReference type="HOGENOM" id="CLU_018816_13_0_4"/>
<proteinExistence type="inferred from homology"/>
<dbReference type="Gene3D" id="2.40.30.170">
    <property type="match status" value="1"/>
</dbReference>
<dbReference type="PANTHER" id="PTHR30097">
    <property type="entry name" value="CATION EFFLUX SYSTEM PROTEIN CUSB"/>
    <property type="match status" value="1"/>
</dbReference>
<dbReference type="PANTHER" id="PTHR30097:SF4">
    <property type="entry name" value="SLR6042 PROTEIN"/>
    <property type="match status" value="1"/>
</dbReference>
<dbReference type="NCBIfam" id="TIGR01730">
    <property type="entry name" value="RND_mfp"/>
    <property type="match status" value="1"/>
</dbReference>
<dbReference type="GO" id="GO:0060003">
    <property type="term" value="P:copper ion export"/>
    <property type="evidence" value="ECO:0007669"/>
    <property type="project" value="TreeGrafter"/>
</dbReference>
<dbReference type="GO" id="GO:0015679">
    <property type="term" value="P:plasma membrane copper ion transport"/>
    <property type="evidence" value="ECO:0007669"/>
    <property type="project" value="TreeGrafter"/>
</dbReference>
<dbReference type="STRING" id="62928.azo0267"/>
<dbReference type="SUPFAM" id="SSF111369">
    <property type="entry name" value="HlyD-like secretion proteins"/>
    <property type="match status" value="1"/>
</dbReference>
<dbReference type="GO" id="GO:0016020">
    <property type="term" value="C:membrane"/>
    <property type="evidence" value="ECO:0007669"/>
    <property type="project" value="InterPro"/>
</dbReference>
<dbReference type="InterPro" id="IPR051909">
    <property type="entry name" value="MFP_Cation_Efflux"/>
</dbReference>
<keyword evidence="5" id="KW-1185">Reference proteome</keyword>
<keyword evidence="2" id="KW-0813">Transport</keyword>
<feature type="domain" description="CzcB-like barrel-sandwich hybrid" evidence="3">
    <location>
        <begin position="56"/>
        <end position="193"/>
    </location>
</feature>
<dbReference type="Gene3D" id="2.40.50.100">
    <property type="match status" value="1"/>
</dbReference>
<evidence type="ECO:0000313" key="5">
    <source>
        <dbReference type="Proteomes" id="UP000002588"/>
    </source>
</evidence>
<evidence type="ECO:0000256" key="2">
    <source>
        <dbReference type="ARBA" id="ARBA00022448"/>
    </source>
</evidence>
<dbReference type="GO" id="GO:0022857">
    <property type="term" value="F:transmembrane transporter activity"/>
    <property type="evidence" value="ECO:0007669"/>
    <property type="project" value="InterPro"/>
</dbReference>
<dbReference type="Proteomes" id="UP000002588">
    <property type="component" value="Chromosome"/>
</dbReference>
<sequence length="352" mass="34975">MSFSVAAPVAAAEAVVLDAARLTAAGIELAPVQAAGAASLAHLPARVVVPSAQQRFVAAPVAGLVAAVLVGSGETVRAGQPLARIASPELLALRRDLTQAGAEQERARLALQRDQQLHAEGLIPAARLEATRAAAAQAGAALAERRALLGLSGGASEGGGELTIVAPIAGVVLAQPAQPGMRVEAAAPLFHIARLDPLALEVDLPPALAAQLKPGLRVRVPAGGAEGRVVAVGRAVSGAQTVTVRALLDRGLGALGPGQNVEVEIERGGDAAAGAAPVWAVPASALVRLGEDGGGSAVFVRRGDAFVPVPVSVLGEQGGNAVLRGELHADERVAVRGASLLKAAAMGIGKGE</sequence>
<dbReference type="GO" id="GO:0046914">
    <property type="term" value="F:transition metal ion binding"/>
    <property type="evidence" value="ECO:0007669"/>
    <property type="project" value="TreeGrafter"/>
</dbReference>
<evidence type="ECO:0000259" key="3">
    <source>
        <dbReference type="Pfam" id="PF25973"/>
    </source>
</evidence>
<dbReference type="Gene3D" id="2.40.420.20">
    <property type="match status" value="1"/>
</dbReference>
<gene>
    <name evidence="4" type="primary">czcB</name>
    <name evidence="4" type="ordered locus">azo0267</name>
</gene>
<dbReference type="Pfam" id="PF25973">
    <property type="entry name" value="BSH_CzcB"/>
    <property type="match status" value="1"/>
</dbReference>
<comment type="similarity">
    <text evidence="1">Belongs to the membrane fusion protein (MFP) (TC 8.A.1) family.</text>
</comment>
<dbReference type="AlphaFoldDB" id="A1K229"/>